<feature type="domain" description="4Fe4S-binding SPASM" evidence="6">
    <location>
        <begin position="229"/>
        <end position="295"/>
    </location>
</feature>
<evidence type="ECO:0000256" key="4">
    <source>
        <dbReference type="ARBA" id="ARBA00023014"/>
    </source>
</evidence>
<sequence>MPIRINSFMGKFGWFARKHFPMLASNAYLKLQFATRSKSQKKYCDYFLNAEEIPMPNVVNIETINRCNSTCSFCTANVNAECRPLAKIDDDLYKSIIDQLADWGYKGHLTLYGNNEPWLDTKIVERHKYAREKLPDCFIFMSTNGLILSVDKLKAIKPYINQLIINNYSMEMKLHKSIQEVYDYVKANPEEFKDLDIQIQMRYLQEVLTNRAGSAPNKQETKKVIKETCLLPFTDMWIMPNGKMGLCCCDNFEKTDFGDLTKMTLKEAWGSEAFQKVRRAIADGRQNYPFCKHCDFIDAGFRMQLVNAILSGDQDAANKLGGHERMKIGKKNNEDDNIK</sequence>
<dbReference type="InterPro" id="IPR050377">
    <property type="entry name" value="Radical_SAM_PqqE_MftC-like"/>
</dbReference>
<evidence type="ECO:0000256" key="2">
    <source>
        <dbReference type="ARBA" id="ARBA00022723"/>
    </source>
</evidence>
<dbReference type="GO" id="GO:0003824">
    <property type="term" value="F:catalytic activity"/>
    <property type="evidence" value="ECO:0007669"/>
    <property type="project" value="InterPro"/>
</dbReference>
<dbReference type="KEGG" id="bhu:bhn_I0506"/>
<dbReference type="AlphaFoldDB" id="A0A1D9NZ06"/>
<dbReference type="InterPro" id="IPR058240">
    <property type="entry name" value="rSAM_sf"/>
</dbReference>
<evidence type="ECO:0000313" key="7">
    <source>
        <dbReference type="EMBL" id="AOZ95540.1"/>
    </source>
</evidence>
<evidence type="ECO:0000259" key="5">
    <source>
        <dbReference type="Pfam" id="PF04055"/>
    </source>
</evidence>
<evidence type="ECO:0000256" key="3">
    <source>
        <dbReference type="ARBA" id="ARBA00023004"/>
    </source>
</evidence>
<dbReference type="InterPro" id="IPR023885">
    <property type="entry name" value="4Fe4S-binding_SPASM_dom"/>
</dbReference>
<dbReference type="InterPro" id="IPR007197">
    <property type="entry name" value="rSAM"/>
</dbReference>
<dbReference type="Proteomes" id="UP000179284">
    <property type="component" value="Chromosome I"/>
</dbReference>
<dbReference type="GO" id="GO:0046872">
    <property type="term" value="F:metal ion binding"/>
    <property type="evidence" value="ECO:0007669"/>
    <property type="project" value="UniProtKB-KW"/>
</dbReference>
<evidence type="ECO:0000259" key="6">
    <source>
        <dbReference type="Pfam" id="PF13186"/>
    </source>
</evidence>
<dbReference type="CDD" id="cd01335">
    <property type="entry name" value="Radical_SAM"/>
    <property type="match status" value="1"/>
</dbReference>
<gene>
    <name evidence="7" type="ORF">bhn_I0506</name>
</gene>
<dbReference type="InterPro" id="IPR013785">
    <property type="entry name" value="Aldolase_TIM"/>
</dbReference>
<evidence type="ECO:0000313" key="8">
    <source>
        <dbReference type="Proteomes" id="UP000179284"/>
    </source>
</evidence>
<protein>
    <submittedName>
        <fullName evidence="7">Radical SAM/SPASM domain-containing protein</fullName>
    </submittedName>
</protein>
<keyword evidence="8" id="KW-1185">Reference proteome</keyword>
<evidence type="ECO:0000256" key="1">
    <source>
        <dbReference type="ARBA" id="ARBA00022691"/>
    </source>
</evidence>
<keyword evidence="3" id="KW-0408">Iron</keyword>
<dbReference type="Pfam" id="PF04055">
    <property type="entry name" value="Radical_SAM"/>
    <property type="match status" value="1"/>
</dbReference>
<keyword evidence="1" id="KW-0949">S-adenosyl-L-methionine</keyword>
<dbReference type="PANTHER" id="PTHR11228:SF7">
    <property type="entry name" value="PQQA PEPTIDE CYCLASE"/>
    <property type="match status" value="1"/>
</dbReference>
<dbReference type="SUPFAM" id="SSF102114">
    <property type="entry name" value="Radical SAM enzymes"/>
    <property type="match status" value="1"/>
</dbReference>
<dbReference type="Gene3D" id="3.20.20.70">
    <property type="entry name" value="Aldolase class I"/>
    <property type="match status" value="1"/>
</dbReference>
<dbReference type="PANTHER" id="PTHR11228">
    <property type="entry name" value="RADICAL SAM DOMAIN PROTEIN"/>
    <property type="match status" value="1"/>
</dbReference>
<dbReference type="OrthoDB" id="9805809at2"/>
<dbReference type="EMBL" id="CP017831">
    <property type="protein sequence ID" value="AOZ95540.1"/>
    <property type="molecule type" value="Genomic_DNA"/>
</dbReference>
<dbReference type="GO" id="GO:0051536">
    <property type="term" value="F:iron-sulfur cluster binding"/>
    <property type="evidence" value="ECO:0007669"/>
    <property type="project" value="UniProtKB-KW"/>
</dbReference>
<reference evidence="8" key="1">
    <citation type="submission" date="2016-10" db="EMBL/GenBank/DDBJ databases">
        <title>The complete genome sequence of the rumen bacterium Butyrivibrio hungatei MB2003.</title>
        <authorList>
            <person name="Palevich N."/>
            <person name="Kelly W.J."/>
            <person name="Leahy S.C."/>
            <person name="Altermann E."/>
            <person name="Rakonjac J."/>
            <person name="Attwood G.T."/>
        </authorList>
    </citation>
    <scope>NUCLEOTIDE SEQUENCE [LARGE SCALE GENOMIC DNA]</scope>
    <source>
        <strain evidence="8">MB2003</strain>
    </source>
</reference>
<name>A0A1D9NZ06_9FIRM</name>
<accession>A0A1D9NZ06</accession>
<organism evidence="7 8">
    <name type="scientific">Butyrivibrio hungatei</name>
    <dbReference type="NCBI Taxonomy" id="185008"/>
    <lineage>
        <taxon>Bacteria</taxon>
        <taxon>Bacillati</taxon>
        <taxon>Bacillota</taxon>
        <taxon>Clostridia</taxon>
        <taxon>Lachnospirales</taxon>
        <taxon>Lachnospiraceae</taxon>
        <taxon>Butyrivibrio</taxon>
    </lineage>
</organism>
<dbReference type="SFLD" id="SFLDS00029">
    <property type="entry name" value="Radical_SAM"/>
    <property type="match status" value="1"/>
</dbReference>
<feature type="domain" description="Radical SAM core" evidence="5">
    <location>
        <begin position="61"/>
        <end position="195"/>
    </location>
</feature>
<keyword evidence="4" id="KW-0411">Iron-sulfur</keyword>
<dbReference type="RefSeq" id="WP_071175309.1">
    <property type="nucleotide sequence ID" value="NZ_CP017831.1"/>
</dbReference>
<proteinExistence type="predicted"/>
<dbReference type="Pfam" id="PF13186">
    <property type="entry name" value="SPASM"/>
    <property type="match status" value="1"/>
</dbReference>
<dbReference type="CDD" id="cd21109">
    <property type="entry name" value="SPASM"/>
    <property type="match status" value="1"/>
</dbReference>
<keyword evidence="2" id="KW-0479">Metal-binding</keyword>